<dbReference type="GO" id="GO:0009254">
    <property type="term" value="P:peptidoglycan turnover"/>
    <property type="evidence" value="ECO:0007669"/>
    <property type="project" value="InterPro"/>
</dbReference>
<keyword evidence="5" id="KW-1185">Reference proteome</keyword>
<sequence length="214" mass="22317">MKRYIAKGGATLMLAAALVCSGAAAASAATTHVVKDGDTFWKLSRSYQVPLDRLIAMNAQYDPLNLYGGLKLTIPDSAQKTAVANTNQTAQTTQAAKTVSVNGSALGFTKVVQAKASAYTAAAEENGGWAGLDYFGNALRIGTVAVDPSVIPLGSKLYITGYDYDGLPTGGMLATASDVGGAIKGNRVDLFVADSRQKALTFGYQYVKVYVLAE</sequence>
<dbReference type="InterPro" id="IPR059180">
    <property type="entry name" value="3D_YorM"/>
</dbReference>
<proteinExistence type="predicted"/>
<dbReference type="Pfam" id="PF06725">
    <property type="entry name" value="3D"/>
    <property type="match status" value="1"/>
</dbReference>
<organism evidence="4 5">
    <name type="scientific">Paenibacillus sabuli</name>
    <dbReference type="NCBI Taxonomy" id="2772509"/>
    <lineage>
        <taxon>Bacteria</taxon>
        <taxon>Bacillati</taxon>
        <taxon>Bacillota</taxon>
        <taxon>Bacilli</taxon>
        <taxon>Bacillales</taxon>
        <taxon>Paenibacillaceae</taxon>
        <taxon>Paenibacillus</taxon>
    </lineage>
</organism>
<dbReference type="Gene3D" id="2.40.40.10">
    <property type="entry name" value="RlpA-like domain"/>
    <property type="match status" value="1"/>
</dbReference>
<dbReference type="SUPFAM" id="SSF50685">
    <property type="entry name" value="Barwin-like endoglucanases"/>
    <property type="match status" value="1"/>
</dbReference>
<reference evidence="4" key="1">
    <citation type="submission" date="2020-09" db="EMBL/GenBank/DDBJ databases">
        <title>A novel bacterium of genus Paenibacillus, isolated from South China Sea.</title>
        <authorList>
            <person name="Huang H."/>
            <person name="Mo K."/>
            <person name="Hu Y."/>
        </authorList>
    </citation>
    <scope>NUCLEOTIDE SEQUENCE</scope>
    <source>
        <strain evidence="4">IB182496</strain>
    </source>
</reference>
<dbReference type="RefSeq" id="WP_190917472.1">
    <property type="nucleotide sequence ID" value="NZ_JACXIZ010000017.1"/>
</dbReference>
<dbReference type="PANTHER" id="PTHR39160:SF4">
    <property type="entry name" value="RESUSCITATION-PROMOTING FACTOR RPFB"/>
    <property type="match status" value="1"/>
</dbReference>
<dbReference type="InterPro" id="IPR036779">
    <property type="entry name" value="LysM_dom_sf"/>
</dbReference>
<evidence type="ECO:0000256" key="2">
    <source>
        <dbReference type="SAM" id="SignalP"/>
    </source>
</evidence>
<keyword evidence="1 2" id="KW-0732">Signal</keyword>
<evidence type="ECO:0000313" key="5">
    <source>
        <dbReference type="Proteomes" id="UP000621560"/>
    </source>
</evidence>
<dbReference type="CDD" id="cd14667">
    <property type="entry name" value="3D_containing_proteins"/>
    <property type="match status" value="1"/>
</dbReference>
<dbReference type="EMBL" id="JACXIZ010000017">
    <property type="protein sequence ID" value="MBD2845665.1"/>
    <property type="molecule type" value="Genomic_DNA"/>
</dbReference>
<dbReference type="GO" id="GO:0019867">
    <property type="term" value="C:outer membrane"/>
    <property type="evidence" value="ECO:0007669"/>
    <property type="project" value="InterPro"/>
</dbReference>
<dbReference type="Proteomes" id="UP000621560">
    <property type="component" value="Unassembled WGS sequence"/>
</dbReference>
<feature type="chain" id="PRO_5038582156" evidence="2">
    <location>
        <begin position="29"/>
        <end position="214"/>
    </location>
</feature>
<dbReference type="GO" id="GO:0004553">
    <property type="term" value="F:hydrolase activity, hydrolyzing O-glycosyl compounds"/>
    <property type="evidence" value="ECO:0007669"/>
    <property type="project" value="InterPro"/>
</dbReference>
<dbReference type="PANTHER" id="PTHR39160">
    <property type="entry name" value="CELL WALL-BINDING PROTEIN YOCH"/>
    <property type="match status" value="1"/>
</dbReference>
<dbReference type="CDD" id="cd00118">
    <property type="entry name" value="LysM"/>
    <property type="match status" value="1"/>
</dbReference>
<protein>
    <submittedName>
        <fullName evidence="4">LysM peptidoglycan-binding domain-containing protein</fullName>
    </submittedName>
</protein>
<dbReference type="InterPro" id="IPR051933">
    <property type="entry name" value="Resuscitation_pf_RpfB"/>
</dbReference>
<feature type="signal peptide" evidence="2">
    <location>
        <begin position="1"/>
        <end position="28"/>
    </location>
</feature>
<dbReference type="Pfam" id="PF01476">
    <property type="entry name" value="LysM"/>
    <property type="match status" value="1"/>
</dbReference>
<dbReference type="AlphaFoldDB" id="A0A927BU21"/>
<accession>A0A927BU21</accession>
<dbReference type="Gene3D" id="3.10.350.10">
    <property type="entry name" value="LysM domain"/>
    <property type="match status" value="1"/>
</dbReference>
<dbReference type="SMART" id="SM00257">
    <property type="entry name" value="LysM"/>
    <property type="match status" value="1"/>
</dbReference>
<evidence type="ECO:0000256" key="1">
    <source>
        <dbReference type="ARBA" id="ARBA00022729"/>
    </source>
</evidence>
<comment type="caution">
    <text evidence="4">The sequence shown here is derived from an EMBL/GenBank/DDBJ whole genome shotgun (WGS) entry which is preliminary data.</text>
</comment>
<dbReference type="InterPro" id="IPR018392">
    <property type="entry name" value="LysM"/>
</dbReference>
<dbReference type="InterPro" id="IPR010611">
    <property type="entry name" value="3D_dom"/>
</dbReference>
<evidence type="ECO:0000313" key="4">
    <source>
        <dbReference type="EMBL" id="MBD2845665.1"/>
    </source>
</evidence>
<dbReference type="SUPFAM" id="SSF54106">
    <property type="entry name" value="LysM domain"/>
    <property type="match status" value="1"/>
</dbReference>
<gene>
    <name evidence="4" type="ORF">IDH44_10735</name>
</gene>
<name>A0A927BU21_9BACL</name>
<evidence type="ECO:0000259" key="3">
    <source>
        <dbReference type="PROSITE" id="PS51782"/>
    </source>
</evidence>
<dbReference type="InterPro" id="IPR036908">
    <property type="entry name" value="RlpA-like_sf"/>
</dbReference>
<dbReference type="PROSITE" id="PS51782">
    <property type="entry name" value="LYSM"/>
    <property type="match status" value="1"/>
</dbReference>
<feature type="domain" description="LysM" evidence="3">
    <location>
        <begin position="30"/>
        <end position="74"/>
    </location>
</feature>